<keyword evidence="1" id="KW-0472">Membrane</keyword>
<evidence type="ECO:0000256" key="1">
    <source>
        <dbReference type="SAM" id="Phobius"/>
    </source>
</evidence>
<evidence type="ECO:0000313" key="2">
    <source>
        <dbReference type="EMBL" id="KAB2931966.1"/>
    </source>
</evidence>
<name>A0A833H0Z1_9LEPT</name>
<sequence length="203" mass="22463">MPAAREIHIKASPERVVKEMKASIDLPVVTVDPNHGIGQYEDHVGWQFIGHVSSDGFKVIRRYRPGSRPSQMFMSWNPGTNGSIYAPTFMGRIREEENGTLLLMEFKRNPSFWLMPVFIAVFGSILLGIIITIGLLTGEFSITNLVFLSVFLIPALVGSSIVAFDTEAEDKQALMDWLSGIQERAESATLNLPHREQGGSADA</sequence>
<gene>
    <name evidence="2" type="ORF">F9K24_11825</name>
</gene>
<accession>A0A833H0Z1</accession>
<protein>
    <submittedName>
        <fullName evidence="2">Uncharacterized protein</fullName>
    </submittedName>
</protein>
<comment type="caution">
    <text evidence="2">The sequence shown here is derived from an EMBL/GenBank/DDBJ whole genome shotgun (WGS) entry which is preliminary data.</text>
</comment>
<feature type="transmembrane region" description="Helical" evidence="1">
    <location>
        <begin position="142"/>
        <end position="164"/>
    </location>
</feature>
<keyword evidence="1" id="KW-1133">Transmembrane helix</keyword>
<dbReference type="Proteomes" id="UP000460298">
    <property type="component" value="Unassembled WGS sequence"/>
</dbReference>
<proteinExistence type="predicted"/>
<evidence type="ECO:0000313" key="3">
    <source>
        <dbReference type="Proteomes" id="UP000460298"/>
    </source>
</evidence>
<dbReference type="AlphaFoldDB" id="A0A833H0Z1"/>
<organism evidence="2 3">
    <name type="scientific">Leptonema illini</name>
    <dbReference type="NCBI Taxonomy" id="183"/>
    <lineage>
        <taxon>Bacteria</taxon>
        <taxon>Pseudomonadati</taxon>
        <taxon>Spirochaetota</taxon>
        <taxon>Spirochaetia</taxon>
        <taxon>Leptospirales</taxon>
        <taxon>Leptospiraceae</taxon>
        <taxon>Leptonema</taxon>
    </lineage>
</organism>
<dbReference type="EMBL" id="WBUI01000011">
    <property type="protein sequence ID" value="KAB2931966.1"/>
    <property type="molecule type" value="Genomic_DNA"/>
</dbReference>
<keyword evidence="1" id="KW-0812">Transmembrane</keyword>
<feature type="transmembrane region" description="Helical" evidence="1">
    <location>
        <begin position="112"/>
        <end position="136"/>
    </location>
</feature>
<reference evidence="2 3" key="1">
    <citation type="submission" date="2019-10" db="EMBL/GenBank/DDBJ databases">
        <title>Extracellular Electron Transfer in a Candidatus Methanoperedens spp. Enrichment Culture.</title>
        <authorList>
            <person name="Berger S."/>
            <person name="Rangel Shaw D."/>
            <person name="Berben T."/>
            <person name="In 'T Zandt M."/>
            <person name="Frank J."/>
            <person name="Reimann J."/>
            <person name="Jetten M.S.M."/>
            <person name="Welte C.U."/>
        </authorList>
    </citation>
    <scope>NUCLEOTIDE SEQUENCE [LARGE SCALE GENOMIC DNA]</scope>
    <source>
        <strain evidence="2">SB12</strain>
    </source>
</reference>